<keyword evidence="3" id="KW-1185">Reference proteome</keyword>
<dbReference type="InterPro" id="IPR027417">
    <property type="entry name" value="P-loop_NTPase"/>
</dbReference>
<dbReference type="SUPFAM" id="SSF52540">
    <property type="entry name" value="P-loop containing nucleoside triphosphate hydrolases"/>
    <property type="match status" value="1"/>
</dbReference>
<dbReference type="Gene3D" id="3.40.50.300">
    <property type="entry name" value="P-loop containing nucleotide triphosphate hydrolases"/>
    <property type="match status" value="2"/>
</dbReference>
<gene>
    <name evidence="2" type="ORF">M0R88_03350</name>
</gene>
<dbReference type="GeneID" id="72188859"/>
<reference evidence="2" key="1">
    <citation type="submission" date="2022-04" db="EMBL/GenBank/DDBJ databases">
        <title>Diverse halophilic archaea isolated from saline environments.</title>
        <authorList>
            <person name="Cui H.-L."/>
        </authorList>
    </citation>
    <scope>NUCLEOTIDE SEQUENCE</scope>
    <source>
        <strain evidence="2">XZYJT40</strain>
    </source>
</reference>
<dbReference type="EMBL" id="CP096658">
    <property type="protein sequence ID" value="UPW01146.1"/>
    <property type="molecule type" value="Genomic_DNA"/>
</dbReference>
<proteinExistence type="predicted"/>
<organism evidence="2 3">
    <name type="scientific">Halorussus gelatinilyticus</name>
    <dbReference type="NCBI Taxonomy" id="2937524"/>
    <lineage>
        <taxon>Archaea</taxon>
        <taxon>Methanobacteriati</taxon>
        <taxon>Methanobacteriota</taxon>
        <taxon>Stenosarchaea group</taxon>
        <taxon>Halobacteria</taxon>
        <taxon>Halobacteriales</taxon>
        <taxon>Haladaptataceae</taxon>
        <taxon>Halorussus</taxon>
    </lineage>
</organism>
<dbReference type="InterPro" id="IPR014774">
    <property type="entry name" value="KaiC-like_dom"/>
</dbReference>
<dbReference type="GO" id="GO:0005524">
    <property type="term" value="F:ATP binding"/>
    <property type="evidence" value="ECO:0007669"/>
    <property type="project" value="InterPro"/>
</dbReference>
<protein>
    <recommendedName>
        <fullName evidence="1">KaiC domain-containing protein</fullName>
    </recommendedName>
</protein>
<dbReference type="InterPro" id="IPR010624">
    <property type="entry name" value="KaiC_dom"/>
</dbReference>
<dbReference type="Proteomes" id="UP000830434">
    <property type="component" value="Chromosome"/>
</dbReference>
<dbReference type="PANTHER" id="PTHR42926:SF1">
    <property type="entry name" value="CIRCADIAN CLOCK OSCILLATOR PROTEIN KAIC 1"/>
    <property type="match status" value="1"/>
</dbReference>
<dbReference type="PANTHER" id="PTHR42926">
    <property type="match status" value="1"/>
</dbReference>
<dbReference type="RefSeq" id="WP_248655551.1">
    <property type="nucleotide sequence ID" value="NZ_CP096658.1"/>
</dbReference>
<dbReference type="InterPro" id="IPR051347">
    <property type="entry name" value="Circadian_clock_KaiC-rel"/>
</dbReference>
<dbReference type="KEGG" id="haxz:M0R88_03350"/>
<dbReference type="Pfam" id="PF06745">
    <property type="entry name" value="ATPase"/>
    <property type="match status" value="1"/>
</dbReference>
<evidence type="ECO:0000259" key="1">
    <source>
        <dbReference type="PROSITE" id="PS51146"/>
    </source>
</evidence>
<evidence type="ECO:0000313" key="2">
    <source>
        <dbReference type="EMBL" id="UPW01146.1"/>
    </source>
</evidence>
<dbReference type="PROSITE" id="PS51146">
    <property type="entry name" value="KAIC"/>
    <property type="match status" value="1"/>
</dbReference>
<accession>A0A8U0IKE8</accession>
<dbReference type="PRINTS" id="PR01874">
    <property type="entry name" value="DNAREPAIRADA"/>
</dbReference>
<dbReference type="AlphaFoldDB" id="A0A8U0IKE8"/>
<feature type="domain" description="KaiC" evidence="1">
    <location>
        <begin position="1"/>
        <end position="262"/>
    </location>
</feature>
<name>A0A8U0IKE8_9EURY</name>
<sequence>MPVSTGSDVLDRILDGGFPENRSILVSGGPGVGKSTLAMQFLQQGLDEGEECLYVSTEQTAGELRSAFEGFDFELDHPNLTLIHVHARTGRTLEEGEQNLTMQTSTDEEVLGEGYSAPFEMQYIEEYLSRFGPCDRVVFDSTASLAGIESDSHFFQRAILDLVRLFTDDFGATSLLTAESSVHGSGDESSDRPAPHAVLEFSTHGVVRLRRNQIEGNPRRFLRVLKMRGIDHDTREYELGIDESGVFLTPQNRTHDLGAGSDEVLSTGFEGLDVISGGITKGSGALFEHDGRAFVDGLVVGMAASALDAGMGIWLVPSPSLTPDRFESMLPLDSDIRDLLDSNALFVLDSFNAWNAYGDHRNVYTVSSSGLLSRLVAKSRTLSMNFVKRVLADITERRDLPVMALVYTEALLRWFEPSQVREIYYWAREDIAFDDDTAMYIHNPDTMGTNLAEFFVYDAQHMFRTWKHENGIQYVQVEKSISETTKSMGIVDHVDEAPYVRVVRSTK</sequence>
<evidence type="ECO:0000313" key="3">
    <source>
        <dbReference type="Proteomes" id="UP000830434"/>
    </source>
</evidence>